<protein>
    <submittedName>
        <fullName evidence="1">Uncharacterized protein</fullName>
    </submittedName>
</protein>
<dbReference type="EMBL" id="UINC01222602">
    <property type="protein sequence ID" value="SVE51459.1"/>
    <property type="molecule type" value="Genomic_DNA"/>
</dbReference>
<feature type="non-terminal residue" evidence="1">
    <location>
        <position position="232"/>
    </location>
</feature>
<feature type="non-terminal residue" evidence="1">
    <location>
        <position position="1"/>
    </location>
</feature>
<gene>
    <name evidence="1" type="ORF">METZ01_LOCUS504313</name>
</gene>
<reference evidence="1" key="1">
    <citation type="submission" date="2018-05" db="EMBL/GenBank/DDBJ databases">
        <authorList>
            <person name="Lanie J.A."/>
            <person name="Ng W.-L."/>
            <person name="Kazmierczak K.M."/>
            <person name="Andrzejewski T.M."/>
            <person name="Davidsen T.M."/>
            <person name="Wayne K.J."/>
            <person name="Tettelin H."/>
            <person name="Glass J.I."/>
            <person name="Rusch D."/>
            <person name="Podicherti R."/>
            <person name="Tsui H.-C.T."/>
            <person name="Winkler M.E."/>
        </authorList>
    </citation>
    <scope>NUCLEOTIDE SEQUENCE</scope>
</reference>
<sequence length="232" mass="26016">PAVGTHWYGSWIFFEYIDEHLGGSGMIENIFVEGINTNSENGDYSHQAIDDALSTIGSSFQEALNGMAIANVVMSSNPGNDTEMYTYEEVENFPIDGPAIYRTINFSDEEEFEFVQSTSLNQYASQYIQIDTDIPVLITLDTLNEPLSDFGLHCVVKYTDDNYEIITGNSLSIYNALDNAEEIYAVVVSQDENSEDFNYILKIEATNTPPEVFSIISPELNAKLDTLFPRFE</sequence>
<organism evidence="1">
    <name type="scientific">marine metagenome</name>
    <dbReference type="NCBI Taxonomy" id="408172"/>
    <lineage>
        <taxon>unclassified sequences</taxon>
        <taxon>metagenomes</taxon>
        <taxon>ecological metagenomes</taxon>
    </lineage>
</organism>
<name>A0A383E4D7_9ZZZZ</name>
<proteinExistence type="predicted"/>
<dbReference type="AlphaFoldDB" id="A0A383E4D7"/>
<evidence type="ECO:0000313" key="1">
    <source>
        <dbReference type="EMBL" id="SVE51459.1"/>
    </source>
</evidence>
<accession>A0A383E4D7</accession>